<keyword evidence="3" id="KW-1185">Reference proteome</keyword>
<dbReference type="PANTHER" id="PTHR31099:SF37">
    <property type="entry name" value="MYOSIN HEAVY CHAIN-LIKE PROTEIN"/>
    <property type="match status" value="1"/>
</dbReference>
<name>A0ABQ7EIR5_BRACR</name>
<organism evidence="2 3">
    <name type="scientific">Brassica cretica</name>
    <name type="common">Mustard</name>
    <dbReference type="NCBI Taxonomy" id="69181"/>
    <lineage>
        <taxon>Eukaryota</taxon>
        <taxon>Viridiplantae</taxon>
        <taxon>Streptophyta</taxon>
        <taxon>Embryophyta</taxon>
        <taxon>Tracheophyta</taxon>
        <taxon>Spermatophyta</taxon>
        <taxon>Magnoliopsida</taxon>
        <taxon>eudicotyledons</taxon>
        <taxon>Gunneridae</taxon>
        <taxon>Pentapetalae</taxon>
        <taxon>rosids</taxon>
        <taxon>malvids</taxon>
        <taxon>Brassicales</taxon>
        <taxon>Brassicaceae</taxon>
        <taxon>Brassiceae</taxon>
        <taxon>Brassica</taxon>
    </lineage>
</organism>
<dbReference type="EMBL" id="QGKV02000299">
    <property type="protein sequence ID" value="KAF3597138.1"/>
    <property type="molecule type" value="Genomic_DNA"/>
</dbReference>
<evidence type="ECO:0000313" key="3">
    <source>
        <dbReference type="Proteomes" id="UP000266723"/>
    </source>
</evidence>
<evidence type="ECO:0008006" key="4">
    <source>
        <dbReference type="Google" id="ProtNLM"/>
    </source>
</evidence>
<proteinExistence type="predicted"/>
<gene>
    <name evidence="2" type="ORF">DY000_02021226</name>
</gene>
<dbReference type="PANTHER" id="PTHR31099">
    <property type="entry name" value="OS06G0165300 PROTEIN"/>
    <property type="match status" value="1"/>
</dbReference>
<comment type="caution">
    <text evidence="2">The sequence shown here is derived from an EMBL/GenBank/DDBJ whole genome shotgun (WGS) entry which is preliminary data.</text>
</comment>
<evidence type="ECO:0000256" key="1">
    <source>
        <dbReference type="SAM" id="MobiDB-lite"/>
    </source>
</evidence>
<accession>A0ABQ7EIR5</accession>
<protein>
    <recommendedName>
        <fullName evidence="4">Transposase (Putative), gypsy type</fullName>
    </recommendedName>
</protein>
<dbReference type="Proteomes" id="UP000266723">
    <property type="component" value="Unassembled WGS sequence"/>
</dbReference>
<feature type="region of interest" description="Disordered" evidence="1">
    <location>
        <begin position="461"/>
        <end position="482"/>
    </location>
</feature>
<evidence type="ECO:0000313" key="2">
    <source>
        <dbReference type="EMBL" id="KAF3597138.1"/>
    </source>
</evidence>
<reference evidence="2 3" key="1">
    <citation type="journal article" date="2020" name="BMC Genomics">
        <title>Intraspecific diversification of the crop wild relative Brassica cretica Lam. using demographic model selection.</title>
        <authorList>
            <person name="Kioukis A."/>
            <person name="Michalopoulou V.A."/>
            <person name="Briers L."/>
            <person name="Pirintsos S."/>
            <person name="Studholme D.J."/>
            <person name="Pavlidis P."/>
            <person name="Sarris P.F."/>
        </authorList>
    </citation>
    <scope>NUCLEOTIDE SEQUENCE [LARGE SCALE GENOMIC DNA]</scope>
    <source>
        <strain evidence="3">cv. PFS-1207/04</strain>
    </source>
</reference>
<feature type="region of interest" description="Disordered" evidence="1">
    <location>
        <begin position="257"/>
        <end position="300"/>
    </location>
</feature>
<sequence length="496" mass="55841">MEFVPHSVHPAENEAWWVAHYGSLTPPKEKSFPVLTHRGVEKGDASRSTDEFLAIMRSFYHIPDAVEFRVPRRGECANSPPEGYFTCYEAFVVRCRLWFPIPEILVRVLDRFEVAISQLTPLAIQHLIGILILSYEHGLSLSVDHYEALLRLQLVTDTDKHRLVPRKFMSVVKKFISNFNSWKKFFFFVRIDAASVEESCIPLFRRLPNDRPFINPLAPFPEDIIAVRDLLRNGPFFWTSFTPKKVQKALRFVQPGPALAADTGSDSEPDDQNPVEAPTAVPESSPRREKIDGSGSSEVPIPDFDDFFADLPPGFNAPPSTKESARPRVVAEGSRIINGGLSLLDSAIEAGHREAMVYRFKAEKADRDLARVQGEILEREAQLTRDHARAIRKAERKGKREIVECRGSVGSLWRTRADDYVFEEEMSLMKSGMNERAHAETLIPPIDERIQGFWDSIPVSPDTEEVSTGFPDGGEEVDRPADAFGASLSGDFDFGL</sequence>